<dbReference type="Proteomes" id="UP000324800">
    <property type="component" value="Unassembled WGS sequence"/>
</dbReference>
<accession>A0A5J4W3W1</accession>
<proteinExistence type="predicted"/>
<comment type="caution">
    <text evidence="1">The sequence shown here is derived from an EMBL/GenBank/DDBJ whole genome shotgun (WGS) entry which is preliminary data.</text>
</comment>
<gene>
    <name evidence="1" type="ORF">EZS28_015122</name>
</gene>
<protein>
    <submittedName>
        <fullName evidence="1">Uncharacterized protein</fullName>
    </submittedName>
</protein>
<dbReference type="EMBL" id="SNRW01003616">
    <property type="protein sequence ID" value="KAA6389352.1"/>
    <property type="molecule type" value="Genomic_DNA"/>
</dbReference>
<dbReference type="AlphaFoldDB" id="A0A5J4W3W1"/>
<sequence length="206" mass="23946">MYECCRIANISQKGHVDAKDIERLAESYEGICVELSNPFGVMQGILPAIPGLARDISRILGQMDIDIEGNWGMILDFGVRLGCTARNAWMADSLMRQHQSSNRVRVLELISLWQKSGIWLCSIYGMLLLRHIRMLSQSYQDLEYILDNAKAILDQNIEIEQQKKNVVLENTNMEARFFRWNKLEPFFDCALYVLQRIWTNEDRKIQ</sequence>
<organism evidence="1 2">
    <name type="scientific">Streblomastix strix</name>
    <dbReference type="NCBI Taxonomy" id="222440"/>
    <lineage>
        <taxon>Eukaryota</taxon>
        <taxon>Metamonada</taxon>
        <taxon>Preaxostyla</taxon>
        <taxon>Oxymonadida</taxon>
        <taxon>Streblomastigidae</taxon>
        <taxon>Streblomastix</taxon>
    </lineage>
</organism>
<reference evidence="1 2" key="1">
    <citation type="submission" date="2019-03" db="EMBL/GenBank/DDBJ databases">
        <title>Single cell metagenomics reveals metabolic interactions within the superorganism composed of flagellate Streblomastix strix and complex community of Bacteroidetes bacteria on its surface.</title>
        <authorList>
            <person name="Treitli S.C."/>
            <person name="Kolisko M."/>
            <person name="Husnik F."/>
            <person name="Keeling P."/>
            <person name="Hampl V."/>
        </authorList>
    </citation>
    <scope>NUCLEOTIDE SEQUENCE [LARGE SCALE GENOMIC DNA]</scope>
    <source>
        <strain evidence="1">ST1C</strain>
    </source>
</reference>
<name>A0A5J4W3W1_9EUKA</name>
<evidence type="ECO:0000313" key="2">
    <source>
        <dbReference type="Proteomes" id="UP000324800"/>
    </source>
</evidence>
<evidence type="ECO:0000313" key="1">
    <source>
        <dbReference type="EMBL" id="KAA6389352.1"/>
    </source>
</evidence>